<accession>A0A0A9EGX6</accession>
<evidence type="ECO:0000256" key="1">
    <source>
        <dbReference type="SAM" id="MobiDB-lite"/>
    </source>
</evidence>
<reference evidence="2" key="1">
    <citation type="submission" date="2014-09" db="EMBL/GenBank/DDBJ databases">
        <authorList>
            <person name="Magalhaes I.L.F."/>
            <person name="Oliveira U."/>
            <person name="Santos F.R."/>
            <person name="Vidigal T.H.D.A."/>
            <person name="Brescovit A.D."/>
            <person name="Santos A.J."/>
        </authorList>
    </citation>
    <scope>NUCLEOTIDE SEQUENCE</scope>
    <source>
        <tissue evidence="2">Shoot tissue taken approximately 20 cm above the soil surface</tissue>
    </source>
</reference>
<protein>
    <submittedName>
        <fullName evidence="2">Uncharacterized protein</fullName>
    </submittedName>
</protein>
<reference evidence="2" key="2">
    <citation type="journal article" date="2015" name="Data Brief">
        <title>Shoot transcriptome of the giant reed, Arundo donax.</title>
        <authorList>
            <person name="Barrero R.A."/>
            <person name="Guerrero F.D."/>
            <person name="Moolhuijzen P."/>
            <person name="Goolsby J.A."/>
            <person name="Tidwell J."/>
            <person name="Bellgard S.E."/>
            <person name="Bellgard M.I."/>
        </authorList>
    </citation>
    <scope>NUCLEOTIDE SEQUENCE</scope>
    <source>
        <tissue evidence="2">Shoot tissue taken approximately 20 cm above the soil surface</tissue>
    </source>
</reference>
<sequence>MTAIMSAGPQNQTIATRTRTAARPSTNGSAAAAASWSHRQNASSCRTDRWATPARAAEIPAKKPVTSCHRPPGTSKLMSPEMPSAMAPSCRSFLAAVSTMAMLDVAPLSSDDKKLPAPSRAKPRAAPPSVTACAMAAEPPRSSFLAAVLGKAMASIAERGLCVAVWAVA</sequence>
<name>A0A0A9EGX6_ARUDO</name>
<organism evidence="2">
    <name type="scientific">Arundo donax</name>
    <name type="common">Giant reed</name>
    <name type="synonym">Donax arundinaceus</name>
    <dbReference type="NCBI Taxonomy" id="35708"/>
    <lineage>
        <taxon>Eukaryota</taxon>
        <taxon>Viridiplantae</taxon>
        <taxon>Streptophyta</taxon>
        <taxon>Embryophyta</taxon>
        <taxon>Tracheophyta</taxon>
        <taxon>Spermatophyta</taxon>
        <taxon>Magnoliopsida</taxon>
        <taxon>Liliopsida</taxon>
        <taxon>Poales</taxon>
        <taxon>Poaceae</taxon>
        <taxon>PACMAD clade</taxon>
        <taxon>Arundinoideae</taxon>
        <taxon>Arundineae</taxon>
        <taxon>Arundo</taxon>
    </lineage>
</organism>
<feature type="region of interest" description="Disordered" evidence="1">
    <location>
        <begin position="1"/>
        <end position="50"/>
    </location>
</feature>
<dbReference type="EMBL" id="GBRH01199627">
    <property type="protein sequence ID" value="JAD98268.1"/>
    <property type="molecule type" value="Transcribed_RNA"/>
</dbReference>
<proteinExistence type="predicted"/>
<evidence type="ECO:0000313" key="2">
    <source>
        <dbReference type="EMBL" id="JAD98268.1"/>
    </source>
</evidence>
<dbReference type="AlphaFoldDB" id="A0A0A9EGX6"/>